<gene>
    <name evidence="4" type="primary">LOC111592576</name>
</gene>
<evidence type="ECO:0000256" key="2">
    <source>
        <dbReference type="SAM" id="SignalP"/>
    </source>
</evidence>
<evidence type="ECO:0000313" key="4">
    <source>
        <dbReference type="RefSeq" id="XP_023160655.2"/>
    </source>
</evidence>
<feature type="chain" id="PRO_5027068627" evidence="2">
    <location>
        <begin position="23"/>
        <end position="226"/>
    </location>
</feature>
<dbReference type="AlphaFoldDB" id="A0A6J1L6W7"/>
<dbReference type="GeneID" id="111592576"/>
<protein>
    <submittedName>
        <fullName evidence="4">Uncharacterized protein LOC111592576</fullName>
    </submittedName>
</protein>
<sequence length="226" mass="25171">MVRTKLLSLLLLMMALPQRMEADKSAEVAAGAATDHGSQNNNEEQPEGVAGAEHEAKGTQPEKKDRVTLPENTDEANNVEHPKDAAQGKYDKKKENSEHISKEKESSKVGEEKPYELRQAKVELGDNEGANPVNNERNPTQLRQAKVQLGATDLATHQRTTDLIDLITYKASSEEELYNGGYKISLPGEHQNTGLRHVHAHDGFHNIQHEPLWAHWNDAFTTKSQN</sequence>
<dbReference type="OrthoDB" id="7858751at2759"/>
<accession>A0A6J1L6W7</accession>
<dbReference type="KEGG" id="dhe:111592576"/>
<feature type="signal peptide" evidence="2">
    <location>
        <begin position="1"/>
        <end position="22"/>
    </location>
</feature>
<name>A0A6J1L6W7_DROHY</name>
<keyword evidence="3" id="KW-1185">Reference proteome</keyword>
<proteinExistence type="predicted"/>
<evidence type="ECO:0000313" key="3">
    <source>
        <dbReference type="Proteomes" id="UP000504633"/>
    </source>
</evidence>
<feature type="compositionally biased region" description="Basic and acidic residues" evidence="1">
    <location>
        <begin position="78"/>
        <end position="114"/>
    </location>
</feature>
<evidence type="ECO:0000256" key="1">
    <source>
        <dbReference type="SAM" id="MobiDB-lite"/>
    </source>
</evidence>
<dbReference type="RefSeq" id="XP_023160655.2">
    <property type="nucleotide sequence ID" value="XM_023304887.2"/>
</dbReference>
<organism evidence="3 4">
    <name type="scientific">Drosophila hydei</name>
    <name type="common">Fruit fly</name>
    <dbReference type="NCBI Taxonomy" id="7224"/>
    <lineage>
        <taxon>Eukaryota</taxon>
        <taxon>Metazoa</taxon>
        <taxon>Ecdysozoa</taxon>
        <taxon>Arthropoda</taxon>
        <taxon>Hexapoda</taxon>
        <taxon>Insecta</taxon>
        <taxon>Pterygota</taxon>
        <taxon>Neoptera</taxon>
        <taxon>Endopterygota</taxon>
        <taxon>Diptera</taxon>
        <taxon>Brachycera</taxon>
        <taxon>Muscomorpha</taxon>
        <taxon>Ephydroidea</taxon>
        <taxon>Drosophilidae</taxon>
        <taxon>Drosophila</taxon>
    </lineage>
</organism>
<feature type="compositionally biased region" description="Basic and acidic residues" evidence="1">
    <location>
        <begin position="52"/>
        <end position="68"/>
    </location>
</feature>
<dbReference type="Proteomes" id="UP000504633">
    <property type="component" value="Unplaced"/>
</dbReference>
<reference evidence="4" key="1">
    <citation type="submission" date="2025-08" db="UniProtKB">
        <authorList>
            <consortium name="RefSeq"/>
        </authorList>
    </citation>
    <scope>IDENTIFICATION</scope>
    <source>
        <strain evidence="4">15085-1641.00</strain>
        <tissue evidence="4">Whole body</tissue>
    </source>
</reference>
<dbReference type="OMA" id="LWAHWND"/>
<feature type="region of interest" description="Disordered" evidence="1">
    <location>
        <begin position="26"/>
        <end position="114"/>
    </location>
</feature>
<keyword evidence="2" id="KW-0732">Signal</keyword>